<dbReference type="GO" id="GO:0003723">
    <property type="term" value="F:RNA binding"/>
    <property type="evidence" value="ECO:0007669"/>
    <property type="project" value="TreeGrafter"/>
</dbReference>
<keyword evidence="3" id="KW-0378">Hydrolase</keyword>
<evidence type="ECO:0000259" key="9">
    <source>
        <dbReference type="PROSITE" id="PS51194"/>
    </source>
</evidence>
<evidence type="ECO:0000256" key="6">
    <source>
        <dbReference type="PROSITE-ProRule" id="PRU00552"/>
    </source>
</evidence>
<dbReference type="GO" id="GO:0005524">
    <property type="term" value="F:ATP binding"/>
    <property type="evidence" value="ECO:0007669"/>
    <property type="project" value="UniProtKB-KW"/>
</dbReference>
<dbReference type="CDD" id="cd18787">
    <property type="entry name" value="SF2_C_DEAD"/>
    <property type="match status" value="1"/>
</dbReference>
<dbReference type="GO" id="GO:0016787">
    <property type="term" value="F:hydrolase activity"/>
    <property type="evidence" value="ECO:0007669"/>
    <property type="project" value="UniProtKB-KW"/>
</dbReference>
<dbReference type="RefSeq" id="WP_150456208.1">
    <property type="nucleotide sequence ID" value="NZ_VYKK01000001.1"/>
</dbReference>
<dbReference type="SUPFAM" id="SSF52540">
    <property type="entry name" value="P-loop containing nucleoside triphosphate hydrolases"/>
    <property type="match status" value="1"/>
</dbReference>
<dbReference type="PROSITE" id="PS51192">
    <property type="entry name" value="HELICASE_ATP_BIND_1"/>
    <property type="match status" value="1"/>
</dbReference>
<dbReference type="InterPro" id="IPR044742">
    <property type="entry name" value="DEAD/DEAH_RhlB"/>
</dbReference>
<dbReference type="SMART" id="SM00487">
    <property type="entry name" value="DEXDc"/>
    <property type="match status" value="1"/>
</dbReference>
<dbReference type="InterPro" id="IPR050547">
    <property type="entry name" value="DEAD_box_RNA_helicases"/>
</dbReference>
<feature type="short sequence motif" description="Q motif" evidence="6">
    <location>
        <begin position="4"/>
        <end position="32"/>
    </location>
</feature>
<dbReference type="Pfam" id="PF00271">
    <property type="entry name" value="Helicase_C"/>
    <property type="match status" value="1"/>
</dbReference>
<dbReference type="PANTHER" id="PTHR47963:SF8">
    <property type="entry name" value="ATP-DEPENDENT RNA HELICASE DEAD"/>
    <property type="match status" value="1"/>
</dbReference>
<dbReference type="PANTHER" id="PTHR47963">
    <property type="entry name" value="DEAD-BOX ATP-DEPENDENT RNA HELICASE 47, MITOCHONDRIAL"/>
    <property type="match status" value="1"/>
</dbReference>
<evidence type="ECO:0000256" key="2">
    <source>
        <dbReference type="ARBA" id="ARBA00022741"/>
    </source>
</evidence>
<evidence type="ECO:0000313" key="12">
    <source>
        <dbReference type="Proteomes" id="UP000367750"/>
    </source>
</evidence>
<keyword evidence="4 11" id="KW-0347">Helicase</keyword>
<dbReference type="InterPro" id="IPR027417">
    <property type="entry name" value="P-loop_NTPase"/>
</dbReference>
<dbReference type="InterPro" id="IPR011545">
    <property type="entry name" value="DEAD/DEAH_box_helicase_dom"/>
</dbReference>
<dbReference type="Pfam" id="PF00270">
    <property type="entry name" value="DEAD"/>
    <property type="match status" value="1"/>
</dbReference>
<reference evidence="11 12" key="1">
    <citation type="submission" date="2019-09" db="EMBL/GenBank/DDBJ databases">
        <title>Bacillus ochoae sp. nov., Paenibacillus whitsoniae sp. nov., Paenibacillus spiritus sp. nov. Isolated from the Mars Exploration Rover during spacecraft assembly.</title>
        <authorList>
            <person name="Seuylemezian A."/>
            <person name="Vaishampayan P."/>
        </authorList>
    </citation>
    <scope>NUCLEOTIDE SEQUENCE [LARGE SCALE GENOMIC DNA]</scope>
    <source>
        <strain evidence="11 12">MER_111</strain>
    </source>
</reference>
<dbReference type="GO" id="GO:0003724">
    <property type="term" value="F:RNA helicase activity"/>
    <property type="evidence" value="ECO:0007669"/>
    <property type="project" value="UniProtKB-EC"/>
</dbReference>
<keyword evidence="5" id="KW-0067">ATP-binding</keyword>
<evidence type="ECO:0000256" key="7">
    <source>
        <dbReference type="SAM" id="MobiDB-lite"/>
    </source>
</evidence>
<evidence type="ECO:0000256" key="4">
    <source>
        <dbReference type="ARBA" id="ARBA00022806"/>
    </source>
</evidence>
<dbReference type="CDD" id="cd00268">
    <property type="entry name" value="DEADc"/>
    <property type="match status" value="1"/>
</dbReference>
<dbReference type="AlphaFoldDB" id="A0A5J5GLT3"/>
<feature type="domain" description="Helicase ATP-binding" evidence="8">
    <location>
        <begin position="35"/>
        <end position="205"/>
    </location>
</feature>
<keyword evidence="2" id="KW-0547">Nucleotide-binding</keyword>
<protein>
    <recommendedName>
        <fullName evidence="1">RNA helicase</fullName>
        <ecNumber evidence="1">3.6.4.13</ecNumber>
    </recommendedName>
</protein>
<evidence type="ECO:0000259" key="10">
    <source>
        <dbReference type="PROSITE" id="PS51195"/>
    </source>
</evidence>
<dbReference type="Proteomes" id="UP000367750">
    <property type="component" value="Unassembled WGS sequence"/>
</dbReference>
<accession>A0A5J5GLT3</accession>
<dbReference type="InterPro" id="IPR001650">
    <property type="entry name" value="Helicase_C-like"/>
</dbReference>
<dbReference type="EC" id="3.6.4.13" evidence="1"/>
<evidence type="ECO:0000256" key="3">
    <source>
        <dbReference type="ARBA" id="ARBA00022801"/>
    </source>
</evidence>
<name>A0A5J5GLT3_9BACL</name>
<dbReference type="Gene3D" id="3.40.50.300">
    <property type="entry name" value="P-loop containing nucleotide triphosphate hydrolases"/>
    <property type="match status" value="2"/>
</dbReference>
<comment type="caution">
    <text evidence="11">The sequence shown here is derived from an EMBL/GenBank/DDBJ whole genome shotgun (WGS) entry which is preliminary data.</text>
</comment>
<dbReference type="OrthoDB" id="9805696at2"/>
<dbReference type="SMART" id="SM00490">
    <property type="entry name" value="HELICc"/>
    <property type="match status" value="1"/>
</dbReference>
<dbReference type="InterPro" id="IPR014001">
    <property type="entry name" value="Helicase_ATP-bd"/>
</dbReference>
<feature type="compositionally biased region" description="Basic and acidic residues" evidence="7">
    <location>
        <begin position="472"/>
        <end position="499"/>
    </location>
</feature>
<evidence type="ECO:0000313" key="11">
    <source>
        <dbReference type="EMBL" id="KAA9008578.1"/>
    </source>
</evidence>
<evidence type="ECO:0000259" key="8">
    <source>
        <dbReference type="PROSITE" id="PS51192"/>
    </source>
</evidence>
<keyword evidence="12" id="KW-1185">Reference proteome</keyword>
<dbReference type="EMBL" id="VYKK01000001">
    <property type="protein sequence ID" value="KAA9008578.1"/>
    <property type="molecule type" value="Genomic_DNA"/>
</dbReference>
<feature type="region of interest" description="Disordered" evidence="7">
    <location>
        <begin position="374"/>
        <end position="499"/>
    </location>
</feature>
<sequence>MEKASFAAIGIQEDLEARLAEFGITEPSPVQQETIPPLLEGRDVLAASQTGTGKTLAYLLPLLQGIDPSRRAAQKLILAPTQELAMQIVREAERYGAQRGIGVMGLIGGAAIKRQIEKLREHPQLVVGTPGRVLELISLRKLKMHEIRTIVIDEADQMFQLGGEGDVKKIVGSALRSRQLVMLSATIGPATRALAAREMKDPVEIGIEPERTTARGLEHLYVVAEERNKIDTLRRAIRHYNSPRTIVFVNDTAHIADVEAKLNHLGLSAAALYGETDKVTRSHVLNRFREGRFRVLVASDVAARGLDIENLNLVVSFDPAFDSEHYVHRAGRTGRMGKSGVSLSIVTAPETFIMRKFARELGIELSERVLYGGQVLPPDSVRGGAGPRQKPRGEASARAGAVPAHKPRASAAVPAQKPRASVSGRPAAGEKAGAEKSARTAAPRPGEAGGEGRRDGAARPAAGASSGPGGRGRSERERDRKSKGAPRWLKDKGPRGDGQ</sequence>
<gene>
    <name evidence="11" type="ORF">F4V43_00125</name>
</gene>
<feature type="domain" description="Helicase C-terminal" evidence="9">
    <location>
        <begin position="216"/>
        <end position="376"/>
    </location>
</feature>
<evidence type="ECO:0000256" key="1">
    <source>
        <dbReference type="ARBA" id="ARBA00012552"/>
    </source>
</evidence>
<dbReference type="PROSITE" id="PS51195">
    <property type="entry name" value="Q_MOTIF"/>
    <property type="match status" value="1"/>
</dbReference>
<evidence type="ECO:0000256" key="5">
    <source>
        <dbReference type="ARBA" id="ARBA00022840"/>
    </source>
</evidence>
<dbReference type="PROSITE" id="PS51194">
    <property type="entry name" value="HELICASE_CTER"/>
    <property type="match status" value="1"/>
</dbReference>
<feature type="domain" description="DEAD-box RNA helicase Q" evidence="10">
    <location>
        <begin position="4"/>
        <end position="32"/>
    </location>
</feature>
<dbReference type="InterPro" id="IPR014014">
    <property type="entry name" value="RNA_helicase_DEAD_Q_motif"/>
</dbReference>
<proteinExistence type="predicted"/>
<organism evidence="11 12">
    <name type="scientific">Paenibacillus spiritus</name>
    <dbReference type="NCBI Taxonomy" id="2496557"/>
    <lineage>
        <taxon>Bacteria</taxon>
        <taxon>Bacillati</taxon>
        <taxon>Bacillota</taxon>
        <taxon>Bacilli</taxon>
        <taxon>Bacillales</taxon>
        <taxon>Paenibacillaceae</taxon>
        <taxon>Paenibacillus</taxon>
    </lineage>
</organism>